<dbReference type="NCBIfam" id="TIGR00374">
    <property type="entry name" value="flippase-like domain"/>
    <property type="match status" value="1"/>
</dbReference>
<evidence type="ECO:0000256" key="6">
    <source>
        <dbReference type="SAM" id="Phobius"/>
    </source>
</evidence>
<evidence type="ECO:0000256" key="5">
    <source>
        <dbReference type="ARBA" id="ARBA00023136"/>
    </source>
</evidence>
<feature type="transmembrane region" description="Helical" evidence="6">
    <location>
        <begin position="127"/>
        <end position="147"/>
    </location>
</feature>
<dbReference type="PANTHER" id="PTHR40277:SF1">
    <property type="entry name" value="BLL5419 PROTEIN"/>
    <property type="match status" value="1"/>
</dbReference>
<dbReference type="GO" id="GO:0005886">
    <property type="term" value="C:plasma membrane"/>
    <property type="evidence" value="ECO:0007669"/>
    <property type="project" value="UniProtKB-SubCell"/>
</dbReference>
<dbReference type="EMBL" id="VJZR01000012">
    <property type="protein sequence ID" value="TRX16615.1"/>
    <property type="molecule type" value="Genomic_DNA"/>
</dbReference>
<accession>A0A553C7Z8</accession>
<keyword evidence="2" id="KW-1003">Cell membrane</keyword>
<feature type="transmembrane region" description="Helical" evidence="6">
    <location>
        <begin position="255"/>
        <end position="278"/>
    </location>
</feature>
<feature type="transmembrane region" description="Helical" evidence="6">
    <location>
        <begin position="80"/>
        <end position="106"/>
    </location>
</feature>
<feature type="transmembrane region" description="Helical" evidence="6">
    <location>
        <begin position="153"/>
        <end position="175"/>
    </location>
</feature>
<dbReference type="OrthoDB" id="1123508at2"/>
<evidence type="ECO:0000256" key="2">
    <source>
        <dbReference type="ARBA" id="ARBA00022475"/>
    </source>
</evidence>
<protein>
    <submittedName>
        <fullName evidence="7">Flippase-like domain-containing protein</fullName>
    </submittedName>
</protein>
<reference evidence="7 8" key="1">
    <citation type="submission" date="2019-07" db="EMBL/GenBank/DDBJ databases">
        <title>Novel species of Flavobacterium.</title>
        <authorList>
            <person name="Liu Q."/>
            <person name="Xin Y.-H."/>
        </authorList>
    </citation>
    <scope>NUCLEOTIDE SEQUENCE [LARGE SCALE GENOMIC DNA]</scope>
    <source>
        <strain evidence="7 8">LB3P56</strain>
    </source>
</reference>
<dbReference type="RefSeq" id="WP_143391213.1">
    <property type="nucleotide sequence ID" value="NZ_VJZQ01000019.1"/>
</dbReference>
<sequence length="288" mass="32999">MKINRKLVFTFLKIALTFILLYVVFSNIPLNDVWLILKQSNPFLLFLALVCFILSQLISANRLLQLFKWSGFDLDSKKNYILYLVGMFYNFFIPGGIGGDAYKIYILNKEYQWPIKKLTSVVFIDRLMGLIAIGILILIFCLFIPFFTTENLVWLLFALLVIGLVSSYLFIKWLFPSFLGITLKSVLKSILIQLLQCLCIVLLLSSISETDDYFKYVIAFLLSSVLSIFSFSGIGIREMILYQASTLLVFDSIKAVTIGLLFSILTAFVSLFGIYFHFNNTKIKDSKN</sequence>
<feature type="transmembrane region" description="Helical" evidence="6">
    <location>
        <begin position="42"/>
        <end position="60"/>
    </location>
</feature>
<feature type="transmembrane region" description="Helical" evidence="6">
    <location>
        <begin position="213"/>
        <end position="234"/>
    </location>
</feature>
<dbReference type="PANTHER" id="PTHR40277">
    <property type="entry name" value="BLL5419 PROTEIN"/>
    <property type="match status" value="1"/>
</dbReference>
<evidence type="ECO:0000313" key="7">
    <source>
        <dbReference type="EMBL" id="TRX16615.1"/>
    </source>
</evidence>
<keyword evidence="8" id="KW-1185">Reference proteome</keyword>
<organism evidence="7 8">
    <name type="scientific">Flavobacterium franklandianum</name>
    <dbReference type="NCBI Taxonomy" id="2594430"/>
    <lineage>
        <taxon>Bacteria</taxon>
        <taxon>Pseudomonadati</taxon>
        <taxon>Bacteroidota</taxon>
        <taxon>Flavobacteriia</taxon>
        <taxon>Flavobacteriales</taxon>
        <taxon>Flavobacteriaceae</taxon>
        <taxon>Flavobacterium</taxon>
    </lineage>
</organism>
<evidence type="ECO:0000313" key="8">
    <source>
        <dbReference type="Proteomes" id="UP000318585"/>
    </source>
</evidence>
<feature type="transmembrane region" description="Helical" evidence="6">
    <location>
        <begin position="187"/>
        <end position="207"/>
    </location>
</feature>
<dbReference type="AlphaFoldDB" id="A0A553C7Z8"/>
<evidence type="ECO:0000256" key="4">
    <source>
        <dbReference type="ARBA" id="ARBA00022989"/>
    </source>
</evidence>
<name>A0A553C7Z8_9FLAO</name>
<gene>
    <name evidence="7" type="ORF">FNW17_12700</name>
</gene>
<comment type="caution">
    <text evidence="7">The sequence shown here is derived from an EMBL/GenBank/DDBJ whole genome shotgun (WGS) entry which is preliminary data.</text>
</comment>
<dbReference type="InterPro" id="IPR022791">
    <property type="entry name" value="L-PG_synthase/AglD"/>
</dbReference>
<keyword evidence="5 6" id="KW-0472">Membrane</keyword>
<keyword evidence="3 6" id="KW-0812">Transmembrane</keyword>
<evidence type="ECO:0000256" key="3">
    <source>
        <dbReference type="ARBA" id="ARBA00022692"/>
    </source>
</evidence>
<feature type="transmembrane region" description="Helical" evidence="6">
    <location>
        <begin position="6"/>
        <end position="30"/>
    </location>
</feature>
<dbReference type="Pfam" id="PF03706">
    <property type="entry name" value="LPG_synthase_TM"/>
    <property type="match status" value="1"/>
</dbReference>
<keyword evidence="4 6" id="KW-1133">Transmembrane helix</keyword>
<evidence type="ECO:0000256" key="1">
    <source>
        <dbReference type="ARBA" id="ARBA00004651"/>
    </source>
</evidence>
<dbReference type="Proteomes" id="UP000318585">
    <property type="component" value="Unassembled WGS sequence"/>
</dbReference>
<proteinExistence type="predicted"/>
<comment type="subcellular location">
    <subcellularLocation>
        <location evidence="1">Cell membrane</location>
        <topology evidence="1">Multi-pass membrane protein</topology>
    </subcellularLocation>
</comment>